<proteinExistence type="predicted"/>
<evidence type="ECO:0000256" key="1">
    <source>
        <dbReference type="ARBA" id="ARBA00004123"/>
    </source>
</evidence>
<keyword evidence="5" id="KW-0539">Nucleus</keyword>
<feature type="compositionally biased region" description="Low complexity" evidence="6">
    <location>
        <begin position="525"/>
        <end position="547"/>
    </location>
</feature>
<dbReference type="STRING" id="5875.Q4N312"/>
<evidence type="ECO:0000256" key="5">
    <source>
        <dbReference type="ARBA" id="ARBA00023242"/>
    </source>
</evidence>
<evidence type="ECO:0000256" key="3">
    <source>
        <dbReference type="ARBA" id="ARBA00023125"/>
    </source>
</evidence>
<dbReference type="Pfam" id="PF00847">
    <property type="entry name" value="AP2"/>
    <property type="match status" value="1"/>
</dbReference>
<reference evidence="8 9" key="1">
    <citation type="journal article" date="2005" name="Science">
        <title>Genome sequence of Theileria parva, a bovine pathogen that transforms lymphocytes.</title>
        <authorList>
            <person name="Gardner M.J."/>
            <person name="Bishop R."/>
            <person name="Shah T."/>
            <person name="de Villiers E.P."/>
            <person name="Carlton J.M."/>
            <person name="Hall N."/>
            <person name="Ren Q."/>
            <person name="Paulsen I.T."/>
            <person name="Pain A."/>
            <person name="Berriman M."/>
            <person name="Wilson R.J.M."/>
            <person name="Sato S."/>
            <person name="Ralph S.A."/>
            <person name="Mann D.J."/>
            <person name="Xiong Z."/>
            <person name="Shallom S.J."/>
            <person name="Weidman J."/>
            <person name="Jiang L."/>
            <person name="Lynn J."/>
            <person name="Weaver B."/>
            <person name="Shoaibi A."/>
            <person name="Domingo A.R."/>
            <person name="Wasawo D."/>
            <person name="Crabtree J."/>
            <person name="Wortman J.R."/>
            <person name="Haas B."/>
            <person name="Angiuoli S.V."/>
            <person name="Creasy T.H."/>
            <person name="Lu C."/>
            <person name="Suh B."/>
            <person name="Silva J.C."/>
            <person name="Utterback T.R."/>
            <person name="Feldblyum T.V."/>
            <person name="Pertea M."/>
            <person name="Allen J."/>
            <person name="Nierman W.C."/>
            <person name="Taracha E.L.N."/>
            <person name="Salzberg S.L."/>
            <person name="White O.R."/>
            <person name="Fitzhugh H.A."/>
            <person name="Morzaria S."/>
            <person name="Venter J.C."/>
            <person name="Fraser C.M."/>
            <person name="Nene V."/>
        </authorList>
    </citation>
    <scope>NUCLEOTIDE SEQUENCE [LARGE SCALE GENOMIC DNA]</scope>
    <source>
        <strain evidence="8 9">Muguga</strain>
    </source>
</reference>
<evidence type="ECO:0000256" key="2">
    <source>
        <dbReference type="ARBA" id="ARBA00023015"/>
    </source>
</evidence>
<feature type="compositionally biased region" description="Polar residues" evidence="6">
    <location>
        <begin position="972"/>
        <end position="981"/>
    </location>
</feature>
<dbReference type="eggNOG" id="ENOG502S70V">
    <property type="taxonomic scope" value="Eukaryota"/>
</dbReference>
<comment type="subcellular location">
    <subcellularLocation>
        <location evidence="1">Nucleus</location>
    </subcellularLocation>
</comment>
<accession>Q4N312</accession>
<feature type="region of interest" description="Disordered" evidence="6">
    <location>
        <begin position="971"/>
        <end position="1019"/>
    </location>
</feature>
<name>Q4N312_THEPA</name>
<feature type="domain" description="AP2/ERF" evidence="7">
    <location>
        <begin position="1086"/>
        <end position="1137"/>
    </location>
</feature>
<feature type="region of interest" description="Disordered" evidence="6">
    <location>
        <begin position="524"/>
        <end position="555"/>
    </location>
</feature>
<dbReference type="AlphaFoldDB" id="Q4N312"/>
<dbReference type="Proteomes" id="UP000001949">
    <property type="component" value="Unassembled WGS sequence"/>
</dbReference>
<evidence type="ECO:0000259" key="7">
    <source>
        <dbReference type="Pfam" id="PF00847"/>
    </source>
</evidence>
<evidence type="ECO:0000256" key="6">
    <source>
        <dbReference type="SAM" id="MobiDB-lite"/>
    </source>
</evidence>
<feature type="region of interest" description="Disordered" evidence="6">
    <location>
        <begin position="1156"/>
        <end position="1186"/>
    </location>
</feature>
<dbReference type="KEGG" id="tpv:TP04_0175"/>
<keyword evidence="4" id="KW-0804">Transcription</keyword>
<dbReference type="GO" id="GO:0003700">
    <property type="term" value="F:DNA-binding transcription factor activity"/>
    <property type="evidence" value="ECO:0007669"/>
    <property type="project" value="InterPro"/>
</dbReference>
<dbReference type="OMA" id="IYENCAT"/>
<feature type="compositionally biased region" description="Polar residues" evidence="6">
    <location>
        <begin position="852"/>
        <end position="866"/>
    </location>
</feature>
<feature type="compositionally biased region" description="Basic residues" evidence="6">
    <location>
        <begin position="985"/>
        <end position="998"/>
    </location>
</feature>
<dbReference type="Gene3D" id="1.20.5.2050">
    <property type="match status" value="1"/>
</dbReference>
<sequence length="1186" mass="132241">MRFLFSLKFSFSFEKMELKRGLMNVYEILNNNKKNASLYYNRLTVVNNLRRYQNSHCWIHETTHPIQPFPNTLKCHCYQHNNTVGGAGDENNGLGNPNTGYLVSGNTFGVNGAGHGTLPEECDEVQYVKKILSEILYNNMIIDFTSSQCISIIYNNHLYLYSNLSTCKYANVVNGGNVTNCNECKVVENVQFTREQVQKALYEIVERGEDNKYGLTLLEHSSVPNLLEGIDKVQSSVKSIGILEGLIQTNNGKKSDIDNINVIHCDILLDDVNSVGNISNSASGSSTVRSIDENMENPLTFNFTGNSGNVGNSGNAGNIGGNFSAGVVDPTISPRFGPDTVAECVKYAKSLIEKACDELNSICSSLVNQLNSYCQPPLNISIRFLEHFMCFEYLIEYSCDLNSLQNTIYGMSYINKENVILHELIQPNLLSKNTILHTFNLLLNRIKLYITSKTTNAMDTTTIDDPVENTNILDARNAMDTDNAVDVDGVLEGEIGTPSPNKNNYITSNDIMRSLKMCETKIVDSSDPNSVSNSNTNTFNTNSENVSPTTHSYTTNSGVVVSDDFKTHDDSVITSKHIPDTANGDTTENNTNIISDSTDPLLTADANDVVNDVVNDVAPEPVMEERVMDIMPYWWRFYVDDNTLGEGEINGRYESMGIRRFTRSYLKEESSTPKNKKHTNGANYLLTRSASSDFSTKSNINLNSSRETLTPTDLSTNTQANEVLPCFCTNCINYISNITRILHDGDSCGDTEDKIDTTDVGLGRSLTGRLSGECNVSGVGSFETMNSDLESDDRIVNGLRRSIRTALEVGSAIKKKISSDYKPLIDTLNVALLSTFRLGEYLFTQSPNNQLSSQGVGNGSSHQLSSHGVGQGPGLGYQGSNGLGYQRSVSQGLEYINPPFGTCRSINSFTPSHQSHTNRSHESHLDSMEIIEELEDTVGELIYLDIGVDSVRSTFENDQYLNYDIMSEDDGSSFTSVSSASPKMFNKRKSPSRSRRAYRSLSSLENLPSSRRSTRDLSQTDDMYIYDMNNLSDKGEFEDWYNEDSDSSKKSVKYVQKRMPPSRPSVSNLTEIYGSQDMLIPMGPLPIGVYFDASRKLWRCQWRENGKFRTKGFSLGHYNTLADARHACIVFRCQVGNMNIQPEWLTPNYIKVSELLNRRSSQPSNNTPKKSNRKKKRQEDLYEPFS</sequence>
<protein>
    <recommendedName>
        <fullName evidence="7">AP2/ERF domain-containing protein</fullName>
    </recommendedName>
</protein>
<dbReference type="InterPro" id="IPR001471">
    <property type="entry name" value="AP2/ERF_dom"/>
</dbReference>
<evidence type="ECO:0000313" key="8">
    <source>
        <dbReference type="EMBL" id="EAN31527.1"/>
    </source>
</evidence>
<dbReference type="GO" id="GO:0005634">
    <property type="term" value="C:nucleus"/>
    <property type="evidence" value="ECO:0007669"/>
    <property type="project" value="UniProtKB-SubCell"/>
</dbReference>
<dbReference type="VEuPathDB" id="PiroplasmaDB:TpMuguga_04g00175"/>
<keyword evidence="9" id="KW-1185">Reference proteome</keyword>
<feature type="compositionally biased region" description="Polar residues" evidence="6">
    <location>
        <begin position="1004"/>
        <end position="1019"/>
    </location>
</feature>
<dbReference type="GO" id="GO:0003677">
    <property type="term" value="F:DNA binding"/>
    <property type="evidence" value="ECO:0007669"/>
    <property type="project" value="UniProtKB-KW"/>
</dbReference>
<feature type="compositionally biased region" description="Polar residues" evidence="6">
    <location>
        <begin position="1158"/>
        <end position="1169"/>
    </location>
</feature>
<organism evidence="8 9">
    <name type="scientific">Theileria parva</name>
    <name type="common">East coast fever infection agent</name>
    <dbReference type="NCBI Taxonomy" id="5875"/>
    <lineage>
        <taxon>Eukaryota</taxon>
        <taxon>Sar</taxon>
        <taxon>Alveolata</taxon>
        <taxon>Apicomplexa</taxon>
        <taxon>Aconoidasida</taxon>
        <taxon>Piroplasmida</taxon>
        <taxon>Theileriidae</taxon>
        <taxon>Theileria</taxon>
    </lineage>
</organism>
<dbReference type="InParanoid" id="Q4N312"/>
<keyword evidence="2" id="KW-0805">Transcription regulation</keyword>
<keyword evidence="3" id="KW-0238">DNA-binding</keyword>
<gene>
    <name evidence="8" type="ordered locus">TP04_0175</name>
</gene>
<evidence type="ECO:0000256" key="4">
    <source>
        <dbReference type="ARBA" id="ARBA00023163"/>
    </source>
</evidence>
<feature type="region of interest" description="Disordered" evidence="6">
    <location>
        <begin position="852"/>
        <end position="877"/>
    </location>
</feature>
<evidence type="ECO:0000313" key="9">
    <source>
        <dbReference type="Proteomes" id="UP000001949"/>
    </source>
</evidence>
<dbReference type="EMBL" id="AAGK01000004">
    <property type="protein sequence ID" value="EAN31527.1"/>
    <property type="molecule type" value="Genomic_DNA"/>
</dbReference>
<comment type="caution">
    <text evidence="8">The sequence shown here is derived from an EMBL/GenBank/DDBJ whole genome shotgun (WGS) entry which is preliminary data.</text>
</comment>